<dbReference type="AlphaFoldDB" id="A0A6B9ZH55"/>
<accession>A0A6B9ZH55</accession>
<organism evidence="2 3">
    <name type="scientific">Chitinophaga agri</name>
    <dbReference type="NCBI Taxonomy" id="2703787"/>
    <lineage>
        <taxon>Bacteria</taxon>
        <taxon>Pseudomonadati</taxon>
        <taxon>Bacteroidota</taxon>
        <taxon>Chitinophagia</taxon>
        <taxon>Chitinophagales</taxon>
        <taxon>Chitinophagaceae</taxon>
        <taxon>Chitinophaga</taxon>
    </lineage>
</organism>
<dbReference type="PANTHER" id="PTHR33408">
    <property type="entry name" value="TRANSPOSASE"/>
    <property type="match status" value="1"/>
</dbReference>
<dbReference type="Proteomes" id="UP000476411">
    <property type="component" value="Chromosome"/>
</dbReference>
<dbReference type="InterPro" id="IPR025668">
    <property type="entry name" value="Tnp_DDE_dom"/>
</dbReference>
<gene>
    <name evidence="2" type="ORF">GWR21_10115</name>
</gene>
<proteinExistence type="predicted"/>
<dbReference type="PANTHER" id="PTHR33408:SF2">
    <property type="entry name" value="TRANSPOSASE DDE DOMAIN-CONTAINING PROTEIN"/>
    <property type="match status" value="1"/>
</dbReference>
<evidence type="ECO:0000259" key="1">
    <source>
        <dbReference type="Pfam" id="PF13751"/>
    </source>
</evidence>
<evidence type="ECO:0000313" key="3">
    <source>
        <dbReference type="Proteomes" id="UP000476411"/>
    </source>
</evidence>
<sequence>MENQLSNKQLNDLSIILLQIHPLKEQCHQGKGNRVITINHHLNYLRNKADKRLKTNRGIAKRKQRCYDVEPVFGNIKHNHHFKRFMLRGIEKVTIEAGLLALAHNLRKKTA</sequence>
<dbReference type="Pfam" id="PF13751">
    <property type="entry name" value="DDE_Tnp_1_6"/>
    <property type="match status" value="1"/>
</dbReference>
<protein>
    <recommendedName>
        <fullName evidence="1">Transposase DDE domain-containing protein</fullName>
    </recommendedName>
</protein>
<dbReference type="KEGG" id="chih:GWR21_10115"/>
<feature type="domain" description="Transposase DDE" evidence="1">
    <location>
        <begin position="22"/>
        <end position="108"/>
    </location>
</feature>
<evidence type="ECO:0000313" key="2">
    <source>
        <dbReference type="EMBL" id="QHS59933.1"/>
    </source>
</evidence>
<reference evidence="2 3" key="1">
    <citation type="submission" date="2020-01" db="EMBL/GenBank/DDBJ databases">
        <title>Complete genome sequence of Chitinophaga sp. H33E-04 isolated from quinoa roots.</title>
        <authorList>
            <person name="Weon H.-Y."/>
            <person name="Lee S.A."/>
        </authorList>
    </citation>
    <scope>NUCLEOTIDE SEQUENCE [LARGE SCALE GENOMIC DNA]</scope>
    <source>
        <strain evidence="2 3">H33E-04</strain>
    </source>
</reference>
<dbReference type="RefSeq" id="WP_162331627.1">
    <property type="nucleotide sequence ID" value="NZ_CP048113.1"/>
</dbReference>
<dbReference type="EMBL" id="CP048113">
    <property type="protein sequence ID" value="QHS59933.1"/>
    <property type="molecule type" value="Genomic_DNA"/>
</dbReference>
<name>A0A6B9ZH55_9BACT</name>
<keyword evidence="3" id="KW-1185">Reference proteome</keyword>